<dbReference type="InterPro" id="IPR001119">
    <property type="entry name" value="SLH_dom"/>
</dbReference>
<sequence length="914" mass="99122">MKRKMKKTLKMAVAYSLVSTMVMAAPVYAAENGSTGNTNNSQNSSGSTSTTIKLSFPDVPATHWAIKHVTKLAVEGIVEGDDLGRFAPESAVSQQDVIIMAIRMMGLESAAQQNKNSAVLPFAQDDLRNDARPYVAYAVNQGLLDLQEEYTPGKKWGTREAAREWVAKIVIRAIGKKQEALAKSQTPTSFADNDKIPSGSAGYINEALSLGIVNGFEDNTFRPAGSVTRAQMATFWSRAENYLANPSSRVLKGTVMSINGNKLTIRDSAGQTKDVQMSTSAVYYTVKDDTTRLSSSDVKLYNEVYLLQSQGVGYFLEVTNTEVPMKSFEGRLVSVNINDLTASIEMNGSYYTYELASNVSVRDLNGAGLSLGSLLENSVIELKKHALIDDAKVSQIIVKKVPLNKTVNAAFQSFDPSAMTVTVKDKDTGADDVYQISDKSIIVQGDKPFDPINLFPGDIVRVVVKNDKVTSVEVVQQIVEKRDSGKLLSVSEDKTIVTIQKANDELASYKVSDKLLVVLGSNQYGSVKDLMPGDEVKLEINQNKVDKVTIGSRTIDNLTLATIEDYNAEKKYLILKDDLGKLKIYTITDTTTLKYDDNALPLDSFKTYLAKGKRVNVVASQDKLISIQFATKMEGTIVSVSATTGEVTIKTANGVSQTYKTVSNVYVSRYSQSIGKLSDLKAGEFVRGFFDSTQENVVSLSVRETQLVHTVSVDSSTNTVTVKDSAGSNKSYSLFSVPLHHNGTAVGTSSIQLDEPLQMNFIGSSLESAQVVDGIRGKVSSVDAAAGKITLIDYANKTQVVELGTNVTVLSGATALASIAVLNPEDRIEIVKSADGKTTVLLITGSQWTVQSYDAGTKEITFMRRTISDKPNYFLHAKAYLHQGTQVIAPTSLVAGDVVTVYFLNDKVLEIAKP</sequence>
<evidence type="ECO:0000313" key="4">
    <source>
        <dbReference type="Proteomes" id="UP001589619"/>
    </source>
</evidence>
<dbReference type="PROSITE" id="PS51272">
    <property type="entry name" value="SLH"/>
    <property type="match status" value="2"/>
</dbReference>
<proteinExistence type="predicted"/>
<gene>
    <name evidence="3" type="ORF">ACFFNY_28070</name>
</gene>
<evidence type="ECO:0000259" key="2">
    <source>
        <dbReference type="PROSITE" id="PS51272"/>
    </source>
</evidence>
<evidence type="ECO:0000313" key="3">
    <source>
        <dbReference type="EMBL" id="MFB9755451.1"/>
    </source>
</evidence>
<accession>A0ABV5W5G7</accession>
<keyword evidence="1" id="KW-0732">Signal</keyword>
<dbReference type="RefSeq" id="WP_344908451.1">
    <property type="nucleotide sequence ID" value="NZ_BAAAYO010000006.1"/>
</dbReference>
<comment type="caution">
    <text evidence="3">The sequence shown here is derived from an EMBL/GenBank/DDBJ whole genome shotgun (WGS) entry which is preliminary data.</text>
</comment>
<evidence type="ECO:0000256" key="1">
    <source>
        <dbReference type="SAM" id="SignalP"/>
    </source>
</evidence>
<dbReference type="Proteomes" id="UP001589619">
    <property type="component" value="Unassembled WGS sequence"/>
</dbReference>
<feature type="chain" id="PRO_5045455024" evidence="1">
    <location>
        <begin position="25"/>
        <end position="914"/>
    </location>
</feature>
<feature type="signal peptide" evidence="1">
    <location>
        <begin position="1"/>
        <end position="24"/>
    </location>
</feature>
<protein>
    <submittedName>
        <fullName evidence="3">S-layer homology domain-containing protein</fullName>
    </submittedName>
</protein>
<feature type="domain" description="SLH" evidence="2">
    <location>
        <begin position="52"/>
        <end position="115"/>
    </location>
</feature>
<dbReference type="Pfam" id="PF00395">
    <property type="entry name" value="SLH"/>
    <property type="match status" value="2"/>
</dbReference>
<name>A0ABV5W5G7_9BACL</name>
<reference evidence="3 4" key="1">
    <citation type="submission" date="2024-09" db="EMBL/GenBank/DDBJ databases">
        <authorList>
            <person name="Sun Q."/>
            <person name="Mori K."/>
        </authorList>
    </citation>
    <scope>NUCLEOTIDE SEQUENCE [LARGE SCALE GENOMIC DNA]</scope>
    <source>
        <strain evidence="3 4">JCM 12520</strain>
    </source>
</reference>
<feature type="domain" description="SLH" evidence="2">
    <location>
        <begin position="187"/>
        <end position="250"/>
    </location>
</feature>
<organism evidence="3 4">
    <name type="scientific">Paenibacillus hodogayensis</name>
    <dbReference type="NCBI Taxonomy" id="279208"/>
    <lineage>
        <taxon>Bacteria</taxon>
        <taxon>Bacillati</taxon>
        <taxon>Bacillota</taxon>
        <taxon>Bacilli</taxon>
        <taxon>Bacillales</taxon>
        <taxon>Paenibacillaceae</taxon>
        <taxon>Paenibacillus</taxon>
    </lineage>
</organism>
<dbReference type="EMBL" id="JBHMAG010000018">
    <property type="protein sequence ID" value="MFB9755451.1"/>
    <property type="molecule type" value="Genomic_DNA"/>
</dbReference>
<keyword evidence="4" id="KW-1185">Reference proteome</keyword>